<evidence type="ECO:0000313" key="2">
    <source>
        <dbReference type="EMBL" id="MFD1454993.1"/>
    </source>
</evidence>
<reference evidence="3" key="1">
    <citation type="journal article" date="2019" name="Int. J. Syst. Evol. Microbiol.">
        <title>The Global Catalogue of Microorganisms (GCM) 10K type strain sequencing project: providing services to taxonomists for standard genome sequencing and annotation.</title>
        <authorList>
            <consortium name="The Broad Institute Genomics Platform"/>
            <consortium name="The Broad Institute Genome Sequencing Center for Infectious Disease"/>
            <person name="Wu L."/>
            <person name="Ma J."/>
        </authorList>
    </citation>
    <scope>NUCLEOTIDE SEQUENCE [LARGE SCALE GENOMIC DNA]</scope>
    <source>
        <strain evidence="3">CCM 8979</strain>
    </source>
</reference>
<gene>
    <name evidence="2" type="ORF">ACFQ44_04730</name>
</gene>
<comment type="caution">
    <text evidence="2">The sequence shown here is derived from an EMBL/GenBank/DDBJ whole genome shotgun (WGS) entry which is preliminary data.</text>
</comment>
<accession>A0ABW4D4Y1</accession>
<dbReference type="CDD" id="cd00093">
    <property type="entry name" value="HTH_XRE"/>
    <property type="match status" value="1"/>
</dbReference>
<dbReference type="SMART" id="SM00530">
    <property type="entry name" value="HTH_XRE"/>
    <property type="match status" value="1"/>
</dbReference>
<dbReference type="RefSeq" id="WP_203644053.1">
    <property type="nucleotide sequence ID" value="NZ_BOLN01000003.1"/>
</dbReference>
<dbReference type="InterPro" id="IPR010982">
    <property type="entry name" value="Lambda_DNA-bd_dom_sf"/>
</dbReference>
<proteinExistence type="predicted"/>
<organism evidence="2 3">
    <name type="scientific">Levilactobacillus lanxiensis</name>
    <dbReference type="NCBI Taxonomy" id="2799568"/>
    <lineage>
        <taxon>Bacteria</taxon>
        <taxon>Bacillati</taxon>
        <taxon>Bacillota</taxon>
        <taxon>Bacilli</taxon>
        <taxon>Lactobacillales</taxon>
        <taxon>Lactobacillaceae</taxon>
        <taxon>Levilactobacillus</taxon>
    </lineage>
</organism>
<evidence type="ECO:0000313" key="3">
    <source>
        <dbReference type="Proteomes" id="UP001597189"/>
    </source>
</evidence>
<dbReference type="Pfam" id="PF01381">
    <property type="entry name" value="HTH_3"/>
    <property type="match status" value="1"/>
</dbReference>
<name>A0ABW4D4Y1_9LACO</name>
<protein>
    <submittedName>
        <fullName evidence="2">Helix-turn-helix domain-containing protein</fullName>
    </submittedName>
</protein>
<dbReference type="Gene3D" id="1.10.260.40">
    <property type="entry name" value="lambda repressor-like DNA-binding domains"/>
    <property type="match status" value="1"/>
</dbReference>
<dbReference type="PROSITE" id="PS50943">
    <property type="entry name" value="HTH_CROC1"/>
    <property type="match status" value="1"/>
</dbReference>
<dbReference type="Proteomes" id="UP001597189">
    <property type="component" value="Unassembled WGS sequence"/>
</dbReference>
<keyword evidence="3" id="KW-1185">Reference proteome</keyword>
<dbReference type="EMBL" id="JBHTOD010000003">
    <property type="protein sequence ID" value="MFD1454993.1"/>
    <property type="molecule type" value="Genomic_DNA"/>
</dbReference>
<dbReference type="SUPFAM" id="SSF47413">
    <property type="entry name" value="lambda repressor-like DNA-binding domains"/>
    <property type="match status" value="1"/>
</dbReference>
<evidence type="ECO:0000259" key="1">
    <source>
        <dbReference type="PROSITE" id="PS50943"/>
    </source>
</evidence>
<feature type="domain" description="HTH cro/C1-type" evidence="1">
    <location>
        <begin position="36"/>
        <end position="92"/>
    </location>
</feature>
<dbReference type="InterPro" id="IPR001387">
    <property type="entry name" value="Cro/C1-type_HTH"/>
</dbReference>
<sequence>MTTKIDNYIAKRSAEDPIFATAVNQESLNLDVAVAVTRLRAEQKMSQREFARLVGKPQSTIARIEEGKMNVSVRLLQEIAIAANKELSIQFI</sequence>